<evidence type="ECO:0000256" key="6">
    <source>
        <dbReference type="SAM" id="SignalP"/>
    </source>
</evidence>
<name>A0A068UH86_COFCA</name>
<dbReference type="Gramene" id="CDP07008">
    <property type="protein sequence ID" value="CDP07008"/>
    <property type="gene ID" value="GSCOC_T00024088001"/>
</dbReference>
<dbReference type="InterPro" id="IPR029058">
    <property type="entry name" value="AB_hydrolase_fold"/>
</dbReference>
<evidence type="ECO:0000256" key="5">
    <source>
        <dbReference type="ARBA" id="ARBA00023180"/>
    </source>
</evidence>
<dbReference type="MEROPS" id="S28.A03"/>
<dbReference type="OMA" id="YIGWRWQ"/>
<gene>
    <name evidence="7" type="ORF">GSCOC_T00024088001</name>
</gene>
<dbReference type="InParanoid" id="A0A068UH86"/>
<evidence type="ECO:0008006" key="9">
    <source>
        <dbReference type="Google" id="ProtNLM"/>
    </source>
</evidence>
<reference evidence="8" key="1">
    <citation type="journal article" date="2014" name="Science">
        <title>The coffee genome provides insight into the convergent evolution of caffeine biosynthesis.</title>
        <authorList>
            <person name="Denoeud F."/>
            <person name="Carretero-Paulet L."/>
            <person name="Dereeper A."/>
            <person name="Droc G."/>
            <person name="Guyot R."/>
            <person name="Pietrella M."/>
            <person name="Zheng C."/>
            <person name="Alberti A."/>
            <person name="Anthony F."/>
            <person name="Aprea G."/>
            <person name="Aury J.M."/>
            <person name="Bento P."/>
            <person name="Bernard M."/>
            <person name="Bocs S."/>
            <person name="Campa C."/>
            <person name="Cenci A."/>
            <person name="Combes M.C."/>
            <person name="Crouzillat D."/>
            <person name="Da Silva C."/>
            <person name="Daddiego L."/>
            <person name="De Bellis F."/>
            <person name="Dussert S."/>
            <person name="Garsmeur O."/>
            <person name="Gayraud T."/>
            <person name="Guignon V."/>
            <person name="Jahn K."/>
            <person name="Jamilloux V."/>
            <person name="Joet T."/>
            <person name="Labadie K."/>
            <person name="Lan T."/>
            <person name="Leclercq J."/>
            <person name="Lepelley M."/>
            <person name="Leroy T."/>
            <person name="Li L.T."/>
            <person name="Librado P."/>
            <person name="Lopez L."/>
            <person name="Munoz A."/>
            <person name="Noel B."/>
            <person name="Pallavicini A."/>
            <person name="Perrotta G."/>
            <person name="Poncet V."/>
            <person name="Pot D."/>
            <person name="Priyono X."/>
            <person name="Rigoreau M."/>
            <person name="Rouard M."/>
            <person name="Rozas J."/>
            <person name="Tranchant-Dubreuil C."/>
            <person name="VanBuren R."/>
            <person name="Zhang Q."/>
            <person name="Andrade A.C."/>
            <person name="Argout X."/>
            <person name="Bertrand B."/>
            <person name="de Kochko A."/>
            <person name="Graziosi G."/>
            <person name="Henry R.J."/>
            <person name="Jayarama X."/>
            <person name="Ming R."/>
            <person name="Nagai C."/>
            <person name="Rounsley S."/>
            <person name="Sankoff D."/>
            <person name="Giuliano G."/>
            <person name="Albert V.A."/>
            <person name="Wincker P."/>
            <person name="Lashermes P."/>
        </authorList>
    </citation>
    <scope>NUCLEOTIDE SEQUENCE [LARGE SCALE GENOMIC DNA]</scope>
    <source>
        <strain evidence="8">cv. DH200-94</strain>
    </source>
</reference>
<evidence type="ECO:0000256" key="1">
    <source>
        <dbReference type="ARBA" id="ARBA00011079"/>
    </source>
</evidence>
<dbReference type="FunFam" id="1.20.120.980:FF:000006">
    <property type="entry name" value="Serine carboxypeptidase S28 family protein"/>
    <property type="match status" value="1"/>
</dbReference>
<protein>
    <recommendedName>
        <fullName evidence="9">Lysosomal Pro-X carboxypeptidase</fullName>
    </recommendedName>
</protein>
<evidence type="ECO:0000256" key="3">
    <source>
        <dbReference type="ARBA" id="ARBA00022729"/>
    </source>
</evidence>
<dbReference type="GO" id="GO:0070008">
    <property type="term" value="F:serine-type exopeptidase activity"/>
    <property type="evidence" value="ECO:0007669"/>
    <property type="project" value="InterPro"/>
</dbReference>
<organism evidence="7 8">
    <name type="scientific">Coffea canephora</name>
    <name type="common">Robusta coffee</name>
    <dbReference type="NCBI Taxonomy" id="49390"/>
    <lineage>
        <taxon>Eukaryota</taxon>
        <taxon>Viridiplantae</taxon>
        <taxon>Streptophyta</taxon>
        <taxon>Embryophyta</taxon>
        <taxon>Tracheophyta</taxon>
        <taxon>Spermatophyta</taxon>
        <taxon>Magnoliopsida</taxon>
        <taxon>eudicotyledons</taxon>
        <taxon>Gunneridae</taxon>
        <taxon>Pentapetalae</taxon>
        <taxon>asterids</taxon>
        <taxon>lamiids</taxon>
        <taxon>Gentianales</taxon>
        <taxon>Rubiaceae</taxon>
        <taxon>Ixoroideae</taxon>
        <taxon>Gardenieae complex</taxon>
        <taxon>Bertiereae - Coffeeae clade</taxon>
        <taxon>Coffeeae</taxon>
        <taxon>Coffea</taxon>
    </lineage>
</organism>
<keyword evidence="8" id="KW-1185">Reference proteome</keyword>
<keyword evidence="3 6" id="KW-0732">Signal</keyword>
<dbReference type="InterPro" id="IPR008758">
    <property type="entry name" value="Peptidase_S28"/>
</dbReference>
<dbReference type="PANTHER" id="PTHR11010">
    <property type="entry name" value="PROTEASE S28 PRO-X CARBOXYPEPTIDASE-RELATED"/>
    <property type="match status" value="1"/>
</dbReference>
<comment type="similarity">
    <text evidence="1">Belongs to the peptidase S28 family.</text>
</comment>
<dbReference type="GO" id="GO:0008239">
    <property type="term" value="F:dipeptidyl-peptidase activity"/>
    <property type="evidence" value="ECO:0007669"/>
    <property type="project" value="TreeGrafter"/>
</dbReference>
<evidence type="ECO:0000313" key="7">
    <source>
        <dbReference type="EMBL" id="CDP07008.1"/>
    </source>
</evidence>
<dbReference type="Gene3D" id="1.20.120.980">
    <property type="entry name" value="Serine carboxypeptidase S28, SKS domain"/>
    <property type="match status" value="1"/>
</dbReference>
<dbReference type="PANTHER" id="PTHR11010:SF96">
    <property type="entry name" value="LYSOSOMAL PRO-X CARBOXYPEPTIDASE-LIKE ISOFORM X1"/>
    <property type="match status" value="1"/>
</dbReference>
<evidence type="ECO:0000256" key="2">
    <source>
        <dbReference type="ARBA" id="ARBA00022670"/>
    </source>
</evidence>
<dbReference type="Proteomes" id="UP000295252">
    <property type="component" value="Chromosome I"/>
</dbReference>
<evidence type="ECO:0000313" key="8">
    <source>
        <dbReference type="Proteomes" id="UP000295252"/>
    </source>
</evidence>
<dbReference type="PhylomeDB" id="A0A068UH86"/>
<dbReference type="STRING" id="49390.A0A068UH86"/>
<dbReference type="GO" id="GO:0006508">
    <property type="term" value="P:proteolysis"/>
    <property type="evidence" value="ECO:0007669"/>
    <property type="project" value="UniProtKB-KW"/>
</dbReference>
<feature type="chain" id="PRO_5001657678" description="Lysosomal Pro-X carboxypeptidase" evidence="6">
    <location>
        <begin position="27"/>
        <end position="517"/>
    </location>
</feature>
<evidence type="ECO:0000256" key="4">
    <source>
        <dbReference type="ARBA" id="ARBA00022801"/>
    </source>
</evidence>
<dbReference type="EMBL" id="HG739108">
    <property type="protein sequence ID" value="CDP07008.1"/>
    <property type="molecule type" value="Genomic_DNA"/>
</dbReference>
<dbReference type="Pfam" id="PF05577">
    <property type="entry name" value="Peptidase_S28"/>
    <property type="match status" value="1"/>
</dbReference>
<dbReference type="InterPro" id="IPR042269">
    <property type="entry name" value="Ser_carbopepase_S28_SKS"/>
</dbReference>
<sequence>MDLLGSLLSLWLPLLLLLCFSTSISSAVYHPHKIPRLSPIRRTNLRDPDDTLTKASRSEDFKSYFYEQTLDHFNYNPKSYTKFNQSYVINSKFWGGAKSNSPIFAYLGAEAPLAGDIETIGFLPDNAPRFKALLVYIEHRFYGNSVPHGSMEKAMKNKAIRGYFNSAQALADYAEVLMHVKHKFSAKNAPIIVVGGSYGGMLASWFRLKYPHIALGALASSAPVLYFDDITPQNGYDSIVTKNFKEESEHCYQTIRKSWSEIDEVASKTNGLSILSKRFKTCAPLSSPSELADYLASMFTMAAQYNAPPRYPVAELCSGIDKAPEGTDILGRIFAGVVSFRKDESCYDGIIISGSLRIKWQSRSLVCLLFPLLTCSEMVMPMGHGSNDTIFPSSPFNLPDFIKDCKSSYGVSPRPHWITTYYGGHDIKLIFQRFGSNIIFSNGLKDPYSSAGVRENLSDSLLAVYTAKGSHCLDILAAQKTDPSWLVAQRKLEVEIIEGWIKQYYADLEIFFFKNKN</sequence>
<keyword evidence="2" id="KW-0645">Protease</keyword>
<dbReference type="Gene3D" id="3.40.50.1820">
    <property type="entry name" value="alpha/beta hydrolase"/>
    <property type="match status" value="1"/>
</dbReference>
<keyword evidence="5" id="KW-0325">Glycoprotein</keyword>
<keyword evidence="4" id="KW-0378">Hydrolase</keyword>
<feature type="signal peptide" evidence="6">
    <location>
        <begin position="1"/>
        <end position="26"/>
    </location>
</feature>
<dbReference type="OrthoDB" id="2130629at2759"/>
<dbReference type="AlphaFoldDB" id="A0A068UH86"/>
<dbReference type="SUPFAM" id="SSF53474">
    <property type="entry name" value="alpha/beta-Hydrolases"/>
    <property type="match status" value="1"/>
</dbReference>
<accession>A0A068UH86</accession>
<proteinExistence type="inferred from homology"/>